<dbReference type="SMART" id="SM00955">
    <property type="entry name" value="RNB"/>
    <property type="match status" value="1"/>
</dbReference>
<evidence type="ECO:0000313" key="11">
    <source>
        <dbReference type="Proteomes" id="UP001310248"/>
    </source>
</evidence>
<reference evidence="11" key="1">
    <citation type="submission" date="2023-07" db="EMBL/GenBank/DDBJ databases">
        <title>Draft genome sequence of Agarivorans aestuarii strain ZMCS4, a CAZymes producing bacteria isolated from the marine brown algae Clodostephus spongiosus.</title>
        <authorList>
            <person name="Lorente B."/>
            <person name="Cabral C."/>
            <person name="Frias J."/>
            <person name="Faria J."/>
            <person name="Toubarro D."/>
        </authorList>
    </citation>
    <scope>NUCLEOTIDE SEQUENCE [LARGE SCALE GENOMIC DNA]</scope>
    <source>
        <strain evidence="11">ZMCS4</strain>
    </source>
</reference>
<dbReference type="EC" id="3.1.13.1" evidence="8"/>
<dbReference type="Pfam" id="PF00773">
    <property type="entry name" value="RNB"/>
    <property type="match status" value="1"/>
</dbReference>
<dbReference type="InterPro" id="IPR022966">
    <property type="entry name" value="RNase_II/R_CS"/>
</dbReference>
<dbReference type="InterPro" id="IPR040476">
    <property type="entry name" value="CSD2"/>
</dbReference>
<dbReference type="PROSITE" id="PS50126">
    <property type="entry name" value="S1"/>
    <property type="match status" value="1"/>
</dbReference>
<keyword evidence="11" id="KW-1185">Reference proteome</keyword>
<keyword evidence="7 8" id="KW-0694">RNA-binding</keyword>
<dbReference type="PANTHER" id="PTHR23355:SF9">
    <property type="entry name" value="DIS3-LIKE EXONUCLEASE 2"/>
    <property type="match status" value="1"/>
</dbReference>
<gene>
    <name evidence="8 10" type="primary">rnr</name>
    <name evidence="10" type="ORF">SNR37_003337</name>
</gene>
<comment type="similarity">
    <text evidence="8">Belongs to the RNR ribonuclease family. RNase R subfamily.</text>
</comment>
<name>A0ABU7G3N8_9ALTE</name>
<dbReference type="SMART" id="SM00316">
    <property type="entry name" value="S1"/>
    <property type="match status" value="1"/>
</dbReference>
<dbReference type="InterPro" id="IPR011805">
    <property type="entry name" value="RNase_R"/>
</dbReference>
<keyword evidence="5 8" id="KW-0378">Hydrolase</keyword>
<organism evidence="10 11">
    <name type="scientific">Agarivorans aestuarii</name>
    <dbReference type="NCBI Taxonomy" id="1563703"/>
    <lineage>
        <taxon>Bacteria</taxon>
        <taxon>Pseudomonadati</taxon>
        <taxon>Pseudomonadota</taxon>
        <taxon>Gammaproteobacteria</taxon>
        <taxon>Alteromonadales</taxon>
        <taxon>Alteromonadaceae</taxon>
        <taxon>Agarivorans</taxon>
    </lineage>
</organism>
<dbReference type="EMBL" id="JAYDYW010000006">
    <property type="protein sequence ID" value="MEE1673910.1"/>
    <property type="molecule type" value="Genomic_DNA"/>
</dbReference>
<evidence type="ECO:0000256" key="6">
    <source>
        <dbReference type="ARBA" id="ARBA00022839"/>
    </source>
</evidence>
<evidence type="ECO:0000256" key="2">
    <source>
        <dbReference type="ARBA" id="ARBA00004496"/>
    </source>
</evidence>
<dbReference type="InterPro" id="IPR013223">
    <property type="entry name" value="RNase_B_OB_dom"/>
</dbReference>
<evidence type="ECO:0000256" key="3">
    <source>
        <dbReference type="ARBA" id="ARBA00022490"/>
    </source>
</evidence>
<evidence type="ECO:0000256" key="5">
    <source>
        <dbReference type="ARBA" id="ARBA00022801"/>
    </source>
</evidence>
<evidence type="ECO:0000256" key="7">
    <source>
        <dbReference type="ARBA" id="ARBA00022884"/>
    </source>
</evidence>
<proteinExistence type="inferred from homology"/>
<dbReference type="InterPro" id="IPR003029">
    <property type="entry name" value="S1_domain"/>
</dbReference>
<dbReference type="Gene3D" id="2.40.50.140">
    <property type="entry name" value="Nucleic acid-binding proteins"/>
    <property type="match status" value="2"/>
</dbReference>
<dbReference type="PANTHER" id="PTHR23355">
    <property type="entry name" value="RIBONUCLEASE"/>
    <property type="match status" value="1"/>
</dbReference>
<keyword evidence="3 8" id="KW-0963">Cytoplasm</keyword>
<keyword evidence="4 8" id="KW-0540">Nuclease</keyword>
<dbReference type="Pfam" id="PF00575">
    <property type="entry name" value="S1"/>
    <property type="match status" value="1"/>
</dbReference>
<dbReference type="CDD" id="cd04471">
    <property type="entry name" value="S1_RNase_R"/>
    <property type="match status" value="1"/>
</dbReference>
<dbReference type="HAMAP" id="MF_01895">
    <property type="entry name" value="RNase_R"/>
    <property type="match status" value="1"/>
</dbReference>
<comment type="caution">
    <text evidence="10">The sequence shown here is derived from an EMBL/GenBank/DDBJ whole genome shotgun (WGS) entry which is preliminary data.</text>
</comment>
<dbReference type="NCBIfam" id="TIGR02063">
    <property type="entry name" value="RNase_R"/>
    <property type="match status" value="1"/>
</dbReference>
<comment type="function">
    <text evidence="8">3'-5' exoribonuclease that releases 5'-nucleoside monophosphates and is involved in maturation of structured RNAs.</text>
</comment>
<dbReference type="InterPro" id="IPR004476">
    <property type="entry name" value="RNase_II/RNase_R"/>
</dbReference>
<dbReference type="InterPro" id="IPR012340">
    <property type="entry name" value="NA-bd_OB-fold"/>
</dbReference>
<dbReference type="PROSITE" id="PS01175">
    <property type="entry name" value="RIBONUCLEASE_II"/>
    <property type="match status" value="1"/>
</dbReference>
<evidence type="ECO:0000256" key="4">
    <source>
        <dbReference type="ARBA" id="ARBA00022722"/>
    </source>
</evidence>
<dbReference type="NCBIfam" id="TIGR00358">
    <property type="entry name" value="3_prime_RNase"/>
    <property type="match status" value="1"/>
</dbReference>
<dbReference type="InterPro" id="IPR001900">
    <property type="entry name" value="RNase_II/R"/>
</dbReference>
<accession>A0ABU7G3N8</accession>
<dbReference type="Proteomes" id="UP001310248">
    <property type="component" value="Unassembled WGS sequence"/>
</dbReference>
<dbReference type="SUPFAM" id="SSF50249">
    <property type="entry name" value="Nucleic acid-binding proteins"/>
    <property type="match status" value="4"/>
</dbReference>
<keyword evidence="6 8" id="KW-0269">Exonuclease</keyword>
<dbReference type="Pfam" id="PF08206">
    <property type="entry name" value="OB_RNB"/>
    <property type="match status" value="1"/>
</dbReference>
<comment type="subcellular location">
    <subcellularLocation>
        <location evidence="2 8">Cytoplasm</location>
    </subcellularLocation>
</comment>
<dbReference type="InterPro" id="IPR050180">
    <property type="entry name" value="RNR_Ribonuclease"/>
</dbReference>
<dbReference type="SMART" id="SM00357">
    <property type="entry name" value="CSP"/>
    <property type="match status" value="1"/>
</dbReference>
<dbReference type="RefSeq" id="WP_329775137.1">
    <property type="nucleotide sequence ID" value="NZ_JAYDYW010000006.1"/>
</dbReference>
<evidence type="ECO:0000259" key="9">
    <source>
        <dbReference type="PROSITE" id="PS50126"/>
    </source>
</evidence>
<sequence>MSKHSSSNEQQYANPIPDRDAIIALLDQQGQALNREQIAVALNLDSENDLEALRRRLIAMSRDGQLHSDRKRNYWPVDESEYLVGTVIGHREGFGFLKCQGYDTDFVLHSSQMSKVFDGDLIQALPNGFNNRGREEARVIKILEKNTQQIIGKLVESNGYFSLQPDNQKISQTIEIPAEKTLGAKHGQYVTAELISYPHKRDNAIAHISEVIGDPMAPGMEINLAIRSHDIPFEWPEEALAQAKALAPEVAAQDKLHRVDFTATPFVTIDGEDAKDFDDAVYAEPLSNGNWRLLVAIADVSHYIQPNSALDIEAQKRGTSVYFPGHVVPMLPEAISNGLCSLNPHVDRLVMVCDMTINSAGELASFQFCEGLIHSHARLTYTQVGAMLEDANSSEGQQLSEQFAEVLPQLQQLHSLYQVLKVARAKRGAIDFETNESQFEFNEQRKIERIVPLVRNDAHKLIEECMLCANVATARFLEQLNIPALYRVHRGPKEKKLNALRSFLGELGLNLAGGDKPSPADYNQLLSSISERDDASIIQTIMLRSMSQAVYTPENEGHFGLAFDAYAHFTSPIRRYPDLLVHRAIRSIIRSKESGGIMKRALKSLSGKGFDPVQRLKGATPLAIEQSYPYDTAQMLMLADHCSLVSRRADEASWDVDAWLKCEYMQDRVGESFEGIVSGLNGFGLFVELPATQVEGSIHISALKGDFYHYDANKQRLTGENSRKSYGIGQAISVTIARVDMEQRKIEFVLKQSNKGLNKNVA</sequence>
<evidence type="ECO:0000256" key="8">
    <source>
        <dbReference type="HAMAP-Rule" id="MF_01895"/>
    </source>
</evidence>
<evidence type="ECO:0000313" key="10">
    <source>
        <dbReference type="EMBL" id="MEE1673910.1"/>
    </source>
</evidence>
<comment type="catalytic activity">
    <reaction evidence="1 8">
        <text>Exonucleolytic cleavage in the 3'- to 5'-direction to yield nucleoside 5'-phosphates.</text>
        <dbReference type="EC" id="3.1.13.1"/>
    </reaction>
</comment>
<dbReference type="Pfam" id="PF17876">
    <property type="entry name" value="CSD2"/>
    <property type="match status" value="1"/>
</dbReference>
<dbReference type="InterPro" id="IPR011129">
    <property type="entry name" value="CSD"/>
</dbReference>
<evidence type="ECO:0000256" key="1">
    <source>
        <dbReference type="ARBA" id="ARBA00001849"/>
    </source>
</evidence>
<protein>
    <recommendedName>
        <fullName evidence="8">Ribonuclease R</fullName>
        <shortName evidence="8">RNase R</shortName>
        <ecNumber evidence="8">3.1.13.1</ecNumber>
    </recommendedName>
</protein>
<feature type="domain" description="S1 motif" evidence="9">
    <location>
        <begin position="670"/>
        <end position="751"/>
    </location>
</feature>